<dbReference type="PANTHER" id="PTHR48475">
    <property type="entry name" value="RIBONUCLEASE H"/>
    <property type="match status" value="1"/>
</dbReference>
<dbReference type="InterPro" id="IPR001584">
    <property type="entry name" value="Integrase_cat-core"/>
</dbReference>
<dbReference type="Gene3D" id="3.30.420.10">
    <property type="entry name" value="Ribonuclease H-like superfamily/Ribonuclease H"/>
    <property type="match status" value="3"/>
</dbReference>
<evidence type="ECO:0000313" key="4">
    <source>
        <dbReference type="EMBL" id="KAJ0211608.1"/>
    </source>
</evidence>
<dbReference type="InterPro" id="IPR012337">
    <property type="entry name" value="RNaseH-like_sf"/>
</dbReference>
<feature type="domain" description="RNase H type-1" evidence="2">
    <location>
        <begin position="32"/>
        <end position="164"/>
    </location>
</feature>
<accession>A0A9R1VUP4</accession>
<dbReference type="SUPFAM" id="SSF53098">
    <property type="entry name" value="Ribonuclease H-like"/>
    <property type="match status" value="2"/>
</dbReference>
<dbReference type="GO" id="GO:0004523">
    <property type="term" value="F:RNA-DNA hybrid ribonuclease activity"/>
    <property type="evidence" value="ECO:0007669"/>
    <property type="project" value="InterPro"/>
</dbReference>
<evidence type="ECO:0000259" key="3">
    <source>
        <dbReference type="PROSITE" id="PS50994"/>
    </source>
</evidence>
<dbReference type="InterPro" id="IPR002156">
    <property type="entry name" value="RNaseH_domain"/>
</dbReference>
<sequence length="535" mass="61299">MEAISSLLTVEREDEGDPAKEGIWAVEEVPASNYSWTLYTDGASSREGSGAGLILTSLEGEKVTYALRFDFHTSNNEAEYEALLVGLRLAKQMGAKVVTALTDSRLAANQINGNFKTRYQRMEKYVKIVRRLIQSFKQFTIKQIPRSENRREDALSMLPSTCFDHLSKKVLVEVLKERSIDERQVNDLTTTGPTWMTPFMEYLQRGMLPDDHGEARKIRIKAPSYVLVDGELYRRGFTTPWLKCVDQGKGMEALQEAHAGQAGVHEGARDLTGKECQSYAPVQENPPVTLRNISSPWPFYQWGIDIVGSFPEAPGRLKYMVVAVDYFTKWIEAEPLACISERHMIKFVWKNIMTRFGTPKVLISDNGLQFAENPFREWCTSKAKGNWEKEIPAVLWSYRTTRRTSTHETPFSLTYGTESMLLMEMMVGTLRSTNADEESNVQDLRLNLDMLEERREKSEIQQAAYKRVAERYYNQRVKERAFRVGEYMLRKNEASRAQPQGKLGPTWEGPYKIIEANRNDAYVLETVEGRQIPRT</sequence>
<proteinExistence type="predicted"/>
<feature type="coiled-coil region" evidence="1">
    <location>
        <begin position="434"/>
        <end position="468"/>
    </location>
</feature>
<dbReference type="CDD" id="cd09279">
    <property type="entry name" value="RNase_HI_like"/>
    <property type="match status" value="1"/>
</dbReference>
<organism evidence="4 5">
    <name type="scientific">Lactuca sativa</name>
    <name type="common">Garden lettuce</name>
    <dbReference type="NCBI Taxonomy" id="4236"/>
    <lineage>
        <taxon>Eukaryota</taxon>
        <taxon>Viridiplantae</taxon>
        <taxon>Streptophyta</taxon>
        <taxon>Embryophyta</taxon>
        <taxon>Tracheophyta</taxon>
        <taxon>Spermatophyta</taxon>
        <taxon>Magnoliopsida</taxon>
        <taxon>eudicotyledons</taxon>
        <taxon>Gunneridae</taxon>
        <taxon>Pentapetalae</taxon>
        <taxon>asterids</taxon>
        <taxon>campanulids</taxon>
        <taxon>Asterales</taxon>
        <taxon>Asteraceae</taxon>
        <taxon>Cichorioideae</taxon>
        <taxon>Cichorieae</taxon>
        <taxon>Lactucinae</taxon>
        <taxon>Lactuca</taxon>
    </lineage>
</organism>
<protein>
    <submittedName>
        <fullName evidence="4">Uncharacterized protein</fullName>
    </submittedName>
</protein>
<dbReference type="Proteomes" id="UP000235145">
    <property type="component" value="Unassembled WGS sequence"/>
</dbReference>
<keyword evidence="5" id="KW-1185">Reference proteome</keyword>
<evidence type="ECO:0000256" key="1">
    <source>
        <dbReference type="SAM" id="Coils"/>
    </source>
</evidence>
<dbReference type="PROSITE" id="PS50879">
    <property type="entry name" value="RNASE_H_1"/>
    <property type="match status" value="1"/>
</dbReference>
<dbReference type="AlphaFoldDB" id="A0A9R1VUP4"/>
<comment type="caution">
    <text evidence="4">The sequence shown here is derived from an EMBL/GenBank/DDBJ whole genome shotgun (WGS) entry which is preliminary data.</text>
</comment>
<reference evidence="4 5" key="1">
    <citation type="journal article" date="2017" name="Nat. Commun.">
        <title>Genome assembly with in vitro proximity ligation data and whole-genome triplication in lettuce.</title>
        <authorList>
            <person name="Reyes-Chin-Wo S."/>
            <person name="Wang Z."/>
            <person name="Yang X."/>
            <person name="Kozik A."/>
            <person name="Arikit S."/>
            <person name="Song C."/>
            <person name="Xia L."/>
            <person name="Froenicke L."/>
            <person name="Lavelle D.O."/>
            <person name="Truco M.J."/>
            <person name="Xia R."/>
            <person name="Zhu S."/>
            <person name="Xu C."/>
            <person name="Xu H."/>
            <person name="Xu X."/>
            <person name="Cox K."/>
            <person name="Korf I."/>
            <person name="Meyers B.C."/>
            <person name="Michelmore R.W."/>
        </authorList>
    </citation>
    <scope>NUCLEOTIDE SEQUENCE [LARGE SCALE GENOMIC DNA]</scope>
    <source>
        <strain evidence="5">cv. Salinas</strain>
        <tissue evidence="4">Seedlings</tissue>
    </source>
</reference>
<dbReference type="GO" id="GO:0015074">
    <property type="term" value="P:DNA integration"/>
    <property type="evidence" value="ECO:0007669"/>
    <property type="project" value="InterPro"/>
</dbReference>
<dbReference type="PANTHER" id="PTHR48475:SF2">
    <property type="entry name" value="RIBONUCLEASE H"/>
    <property type="match status" value="1"/>
</dbReference>
<feature type="domain" description="Integrase catalytic" evidence="3">
    <location>
        <begin position="294"/>
        <end position="379"/>
    </location>
</feature>
<dbReference type="EMBL" id="NBSK02000004">
    <property type="protein sequence ID" value="KAJ0211608.1"/>
    <property type="molecule type" value="Genomic_DNA"/>
</dbReference>
<evidence type="ECO:0000313" key="5">
    <source>
        <dbReference type="Proteomes" id="UP000235145"/>
    </source>
</evidence>
<dbReference type="InterPro" id="IPR036397">
    <property type="entry name" value="RNaseH_sf"/>
</dbReference>
<gene>
    <name evidence="4" type="ORF">LSAT_V11C400219340</name>
</gene>
<name>A0A9R1VUP4_LACSA</name>
<dbReference type="GO" id="GO:0003676">
    <property type="term" value="F:nucleic acid binding"/>
    <property type="evidence" value="ECO:0007669"/>
    <property type="project" value="InterPro"/>
</dbReference>
<dbReference type="Pfam" id="PF00665">
    <property type="entry name" value="rve"/>
    <property type="match status" value="1"/>
</dbReference>
<keyword evidence="1" id="KW-0175">Coiled coil</keyword>
<dbReference type="PROSITE" id="PS50994">
    <property type="entry name" value="INTEGRASE"/>
    <property type="match status" value="1"/>
</dbReference>
<dbReference type="Pfam" id="PF13456">
    <property type="entry name" value="RVT_3"/>
    <property type="match status" value="1"/>
</dbReference>
<evidence type="ECO:0000259" key="2">
    <source>
        <dbReference type="PROSITE" id="PS50879"/>
    </source>
</evidence>